<dbReference type="Pfam" id="PF12710">
    <property type="entry name" value="HAD"/>
    <property type="match status" value="1"/>
</dbReference>
<keyword evidence="2" id="KW-0378">Hydrolase</keyword>
<dbReference type="GO" id="GO:0016787">
    <property type="term" value="F:hydrolase activity"/>
    <property type="evidence" value="ECO:0007669"/>
    <property type="project" value="UniProtKB-KW"/>
</dbReference>
<dbReference type="PANTHER" id="PTHR43344">
    <property type="entry name" value="PHOSPHOSERINE PHOSPHATASE"/>
    <property type="match status" value="1"/>
</dbReference>
<keyword evidence="3" id="KW-1185">Reference proteome</keyword>
<dbReference type="CDD" id="cd01427">
    <property type="entry name" value="HAD_like"/>
    <property type="match status" value="1"/>
</dbReference>
<dbReference type="SUPFAM" id="SSF56784">
    <property type="entry name" value="HAD-like"/>
    <property type="match status" value="1"/>
</dbReference>
<feature type="chain" id="PRO_5022068649" evidence="1">
    <location>
        <begin position="21"/>
        <end position="335"/>
    </location>
</feature>
<feature type="signal peptide" evidence="1">
    <location>
        <begin position="1"/>
        <end position="20"/>
    </location>
</feature>
<sequence precursor="true">MDTRRLVSLFLLITTLALCACQAQTSRSGSEALPSWTDGPTRDAIIDFVEAVTNTSSPDYVPAADRIAVFDNDGNLWSEQPLYFQLIFAIDRIKEIAPEHPEWRSTEPFASILRDDLPTALAGGEEAILQIVAASHGNLTTDEFRDAVEAWLETARHPTTGAPYTRMVYQPQLELLDYLRAHGFSTWIVSGGGVDFMRPWTEAVYGIPPQQVIGSRMKITFEVKDGKPTLFRHLEIDFIDDKAGKPVGIHQQIGKRPILASGNSDGDLQMLQYTHAGPTRTLCLYLHHTDGEREWVYDRDSHIGRLDQGLDEARINGWTVINMKEDWLTVFPSDE</sequence>
<keyword evidence="1" id="KW-0732">Signal</keyword>
<dbReference type="AlphaFoldDB" id="A0A518BWE3"/>
<proteinExistence type="predicted"/>
<dbReference type="InterPro" id="IPR036412">
    <property type="entry name" value="HAD-like_sf"/>
</dbReference>
<dbReference type="InterPro" id="IPR050582">
    <property type="entry name" value="HAD-like_SerB"/>
</dbReference>
<reference evidence="2 3" key="1">
    <citation type="submission" date="2019-02" db="EMBL/GenBank/DDBJ databases">
        <title>Deep-cultivation of Planctomycetes and their phenomic and genomic characterization uncovers novel biology.</title>
        <authorList>
            <person name="Wiegand S."/>
            <person name="Jogler M."/>
            <person name="Boedeker C."/>
            <person name="Pinto D."/>
            <person name="Vollmers J."/>
            <person name="Rivas-Marin E."/>
            <person name="Kohn T."/>
            <person name="Peeters S.H."/>
            <person name="Heuer A."/>
            <person name="Rast P."/>
            <person name="Oberbeckmann S."/>
            <person name="Bunk B."/>
            <person name="Jeske O."/>
            <person name="Meyerdierks A."/>
            <person name="Storesund J.E."/>
            <person name="Kallscheuer N."/>
            <person name="Luecker S."/>
            <person name="Lage O.M."/>
            <person name="Pohl T."/>
            <person name="Merkel B.J."/>
            <person name="Hornburger P."/>
            <person name="Mueller R.-W."/>
            <person name="Bruemmer F."/>
            <person name="Labrenz M."/>
            <person name="Spormann A.M."/>
            <person name="Op den Camp H."/>
            <person name="Overmann J."/>
            <person name="Amann R."/>
            <person name="Jetten M.S.M."/>
            <person name="Mascher T."/>
            <person name="Medema M.H."/>
            <person name="Devos D.P."/>
            <person name="Kaster A.-K."/>
            <person name="Ovreas L."/>
            <person name="Rohde M."/>
            <person name="Galperin M.Y."/>
            <person name="Jogler C."/>
        </authorList>
    </citation>
    <scope>NUCLEOTIDE SEQUENCE [LARGE SCALE GENOMIC DNA]</scope>
    <source>
        <strain evidence="2 3">Pan265</strain>
    </source>
</reference>
<dbReference type="EMBL" id="CP036280">
    <property type="protein sequence ID" value="QDU71295.1"/>
    <property type="molecule type" value="Genomic_DNA"/>
</dbReference>
<gene>
    <name evidence="2" type="ORF">Pan265_11440</name>
</gene>
<dbReference type="Gene3D" id="3.40.50.1000">
    <property type="entry name" value="HAD superfamily/HAD-like"/>
    <property type="match status" value="1"/>
</dbReference>
<dbReference type="KEGG" id="mcad:Pan265_11440"/>
<evidence type="ECO:0000256" key="1">
    <source>
        <dbReference type="SAM" id="SignalP"/>
    </source>
</evidence>
<organism evidence="2 3">
    <name type="scientific">Mucisphaera calidilacus</name>
    <dbReference type="NCBI Taxonomy" id="2527982"/>
    <lineage>
        <taxon>Bacteria</taxon>
        <taxon>Pseudomonadati</taxon>
        <taxon>Planctomycetota</taxon>
        <taxon>Phycisphaerae</taxon>
        <taxon>Phycisphaerales</taxon>
        <taxon>Phycisphaeraceae</taxon>
        <taxon>Mucisphaera</taxon>
    </lineage>
</organism>
<dbReference type="OrthoDB" id="9799365at2"/>
<dbReference type="RefSeq" id="WP_145445449.1">
    <property type="nucleotide sequence ID" value="NZ_CP036280.1"/>
</dbReference>
<dbReference type="PROSITE" id="PS51257">
    <property type="entry name" value="PROKAR_LIPOPROTEIN"/>
    <property type="match status" value="1"/>
</dbReference>
<evidence type="ECO:0000313" key="2">
    <source>
        <dbReference type="EMBL" id="QDU71295.1"/>
    </source>
</evidence>
<dbReference type="Proteomes" id="UP000320386">
    <property type="component" value="Chromosome"/>
</dbReference>
<dbReference type="InterPro" id="IPR023214">
    <property type="entry name" value="HAD_sf"/>
</dbReference>
<name>A0A518BWE3_9BACT</name>
<accession>A0A518BWE3</accession>
<evidence type="ECO:0000313" key="3">
    <source>
        <dbReference type="Proteomes" id="UP000320386"/>
    </source>
</evidence>
<protein>
    <submittedName>
        <fullName evidence="2">Haloacid dehalogenase-like hydrolase</fullName>
    </submittedName>
</protein>